<name>A0A1G9TTH5_9FIRM</name>
<dbReference type="InterPro" id="IPR012340">
    <property type="entry name" value="NA-bd_OB-fold"/>
</dbReference>
<evidence type="ECO:0000256" key="1">
    <source>
        <dbReference type="ARBA" id="ARBA00023125"/>
    </source>
</evidence>
<dbReference type="PANTHER" id="PTHR10302:SF27">
    <property type="entry name" value="SINGLE-STRANDED DNA-BINDING PROTEIN"/>
    <property type="match status" value="1"/>
</dbReference>
<dbReference type="InterPro" id="IPR011344">
    <property type="entry name" value="ssDNA-bd"/>
</dbReference>
<dbReference type="InterPro" id="IPR000424">
    <property type="entry name" value="Primosome_PriB/ssb"/>
</dbReference>
<dbReference type="RefSeq" id="WP_074520753.1">
    <property type="nucleotide sequence ID" value="NZ_FNHZ01000001.1"/>
</dbReference>
<dbReference type="AlphaFoldDB" id="A0A1G9TTH5"/>
<dbReference type="Proteomes" id="UP000187651">
    <property type="component" value="Unassembled WGS sequence"/>
</dbReference>
<keyword evidence="4" id="KW-1185">Reference proteome</keyword>
<dbReference type="PANTHER" id="PTHR10302">
    <property type="entry name" value="SINGLE-STRANDED DNA-BINDING PROTEIN"/>
    <property type="match status" value="1"/>
</dbReference>
<dbReference type="EMBL" id="FNHZ01000001">
    <property type="protein sequence ID" value="SDM50932.1"/>
    <property type="molecule type" value="Genomic_DNA"/>
</dbReference>
<evidence type="ECO:0000313" key="3">
    <source>
        <dbReference type="EMBL" id="SDM50932.1"/>
    </source>
</evidence>
<gene>
    <name evidence="3" type="ORF">SAMN05216544_0485</name>
</gene>
<dbReference type="OrthoDB" id="9780175at2"/>
<dbReference type="GO" id="GO:0006260">
    <property type="term" value="P:DNA replication"/>
    <property type="evidence" value="ECO:0007669"/>
    <property type="project" value="InterPro"/>
</dbReference>
<dbReference type="GO" id="GO:0009295">
    <property type="term" value="C:nucleoid"/>
    <property type="evidence" value="ECO:0007669"/>
    <property type="project" value="TreeGrafter"/>
</dbReference>
<sequence>MLEKIAENNKVRIVGKVVSDFQFSHESFGEGFYICNVAVSRLSDMEDIIPIIVSDRLFDVHSDCKGKDVVILGQFRSYNRHEETGRKLLLSVFVKEIIFAEELENHDEFNEYYDLYAAEKQEVVKAEEEETEEHPHKIPSNQIFLDGFVCKPPVYRKTPLGREIADLLVAVNRQYGKSDYIPCIAWGRNAKYASDIKIGANIQVVGRVQSREYSKKISEDKTEIRVAYEVSVSQIKKISE</sequence>
<organism evidence="3 4">
    <name type="scientific">Lachnospira pectinoschiza</name>
    <dbReference type="NCBI Taxonomy" id="28052"/>
    <lineage>
        <taxon>Bacteria</taxon>
        <taxon>Bacillati</taxon>
        <taxon>Bacillota</taxon>
        <taxon>Clostridia</taxon>
        <taxon>Lachnospirales</taxon>
        <taxon>Lachnospiraceae</taxon>
        <taxon>Lachnospira</taxon>
    </lineage>
</organism>
<dbReference type="Gene3D" id="2.40.50.140">
    <property type="entry name" value="Nucleic acid-binding proteins"/>
    <property type="match status" value="2"/>
</dbReference>
<dbReference type="NCBIfam" id="NF004476">
    <property type="entry name" value="PRK05813.1"/>
    <property type="match status" value="1"/>
</dbReference>
<evidence type="ECO:0000256" key="2">
    <source>
        <dbReference type="PROSITE-ProRule" id="PRU00252"/>
    </source>
</evidence>
<keyword evidence="1 2" id="KW-0238">DNA-binding</keyword>
<dbReference type="GO" id="GO:0003697">
    <property type="term" value="F:single-stranded DNA binding"/>
    <property type="evidence" value="ECO:0007669"/>
    <property type="project" value="InterPro"/>
</dbReference>
<evidence type="ECO:0000313" key="4">
    <source>
        <dbReference type="Proteomes" id="UP000187651"/>
    </source>
</evidence>
<accession>A0A1G9TTH5</accession>
<dbReference type="SUPFAM" id="SSF50249">
    <property type="entry name" value="Nucleic acid-binding proteins"/>
    <property type="match status" value="1"/>
</dbReference>
<dbReference type="PROSITE" id="PS50935">
    <property type="entry name" value="SSB"/>
    <property type="match status" value="2"/>
</dbReference>
<proteinExistence type="predicted"/>
<dbReference type="Pfam" id="PF00436">
    <property type="entry name" value="SSB"/>
    <property type="match status" value="1"/>
</dbReference>
<protein>
    <submittedName>
        <fullName evidence="3">Single-strand binding protein family protein</fullName>
    </submittedName>
</protein>
<reference evidence="4" key="1">
    <citation type="submission" date="2016-10" db="EMBL/GenBank/DDBJ databases">
        <authorList>
            <person name="Varghese N."/>
            <person name="Submissions S."/>
        </authorList>
    </citation>
    <scope>NUCLEOTIDE SEQUENCE [LARGE SCALE GENOMIC DNA]</scope>
    <source>
        <strain evidence="4">M83</strain>
    </source>
</reference>